<evidence type="ECO:0000313" key="2">
    <source>
        <dbReference type="EMBL" id="KAJ7392093.1"/>
    </source>
</evidence>
<dbReference type="OrthoDB" id="291007at2759"/>
<dbReference type="PROSITE" id="PS50041">
    <property type="entry name" value="C_TYPE_LECTIN_2"/>
    <property type="match status" value="1"/>
</dbReference>
<dbReference type="PANTHER" id="PTHR22803">
    <property type="entry name" value="MANNOSE, PHOSPHOLIPASE, LECTIN RECEPTOR RELATED"/>
    <property type="match status" value="1"/>
</dbReference>
<accession>A0A9X0A311</accession>
<dbReference type="AlphaFoldDB" id="A0A9X0A311"/>
<dbReference type="CDD" id="cd00037">
    <property type="entry name" value="CLECT"/>
    <property type="match status" value="1"/>
</dbReference>
<dbReference type="InterPro" id="IPR001304">
    <property type="entry name" value="C-type_lectin-like"/>
</dbReference>
<dbReference type="Pfam" id="PF00059">
    <property type="entry name" value="Lectin_C"/>
    <property type="match status" value="1"/>
</dbReference>
<dbReference type="SUPFAM" id="SSF56436">
    <property type="entry name" value="C-type lectin-like"/>
    <property type="match status" value="1"/>
</dbReference>
<dbReference type="InterPro" id="IPR050111">
    <property type="entry name" value="C-type_lectin/snaclec_domain"/>
</dbReference>
<organism evidence="2 3">
    <name type="scientific">Desmophyllum pertusum</name>
    <dbReference type="NCBI Taxonomy" id="174260"/>
    <lineage>
        <taxon>Eukaryota</taxon>
        <taxon>Metazoa</taxon>
        <taxon>Cnidaria</taxon>
        <taxon>Anthozoa</taxon>
        <taxon>Hexacorallia</taxon>
        <taxon>Scleractinia</taxon>
        <taxon>Caryophylliina</taxon>
        <taxon>Caryophylliidae</taxon>
        <taxon>Desmophyllum</taxon>
    </lineage>
</organism>
<dbReference type="InterPro" id="IPR016186">
    <property type="entry name" value="C-type_lectin-like/link_sf"/>
</dbReference>
<name>A0A9X0A311_9CNID</name>
<proteinExistence type="predicted"/>
<dbReference type="Gene3D" id="3.10.100.10">
    <property type="entry name" value="Mannose-Binding Protein A, subunit A"/>
    <property type="match status" value="1"/>
</dbReference>
<feature type="domain" description="C-type lectin" evidence="1">
    <location>
        <begin position="154"/>
        <end position="251"/>
    </location>
</feature>
<reference evidence="2" key="1">
    <citation type="submission" date="2023-01" db="EMBL/GenBank/DDBJ databases">
        <title>Genome assembly of the deep-sea coral Lophelia pertusa.</title>
        <authorList>
            <person name="Herrera S."/>
            <person name="Cordes E."/>
        </authorList>
    </citation>
    <scope>NUCLEOTIDE SEQUENCE</scope>
    <source>
        <strain evidence="2">USNM1676648</strain>
        <tissue evidence="2">Polyp</tissue>
    </source>
</reference>
<dbReference type="Proteomes" id="UP001163046">
    <property type="component" value="Unassembled WGS sequence"/>
</dbReference>
<evidence type="ECO:0000313" key="3">
    <source>
        <dbReference type="Proteomes" id="UP001163046"/>
    </source>
</evidence>
<dbReference type="EMBL" id="MU825402">
    <property type="protein sequence ID" value="KAJ7392093.1"/>
    <property type="molecule type" value="Genomic_DNA"/>
</dbReference>
<dbReference type="SMART" id="SM00034">
    <property type="entry name" value="CLECT"/>
    <property type="match status" value="1"/>
</dbReference>
<protein>
    <submittedName>
        <fullName evidence="2">Lactose-binding lectin l-2-like</fullName>
    </submittedName>
</protein>
<sequence length="270" mass="31262">MAARFQVYVHRLHSKAREVYLNLREEPVQFVGRARLCWPSNKRDVEIRWSDQGPIPGMHCTNITQQSGQQQNQPNGWDNNCLCIGNDVPYVFRWSTNGRIKRLKCLKWQNDAFPRRNLWQNNYLCASEYPKPKRSPITGCYPQWRSFFVNGVPYCYFLIAHKRLTWEEAQVYCEEEKSNLVSIHNKEEQNFIRSVSGNAAVWIGFVKKRDWQWTDGSSVAYVNWSRGEPNNGGNGNRPESALCSKVEAVIGMTSHVIRNSTISAKMKGVL</sequence>
<comment type="caution">
    <text evidence="2">The sequence shown here is derived from an EMBL/GenBank/DDBJ whole genome shotgun (WGS) entry which is preliminary data.</text>
</comment>
<keyword evidence="3" id="KW-1185">Reference proteome</keyword>
<gene>
    <name evidence="2" type="primary">CLEC6A</name>
    <name evidence="2" type="ORF">OS493_013460</name>
</gene>
<evidence type="ECO:0000259" key="1">
    <source>
        <dbReference type="PROSITE" id="PS50041"/>
    </source>
</evidence>
<dbReference type="InterPro" id="IPR016187">
    <property type="entry name" value="CTDL_fold"/>
</dbReference>